<dbReference type="GO" id="GO:0008840">
    <property type="term" value="F:4-hydroxy-tetrahydrodipicolinate synthase activity"/>
    <property type="evidence" value="ECO:0007669"/>
    <property type="project" value="TreeGrafter"/>
</dbReference>
<dbReference type="InterPro" id="IPR013785">
    <property type="entry name" value="Aldolase_TIM"/>
</dbReference>
<dbReference type="EMBL" id="CP061037">
    <property type="protein sequence ID" value="QQV79387.1"/>
    <property type="molecule type" value="Genomic_DNA"/>
</dbReference>
<feature type="binding site" evidence="5">
    <location>
        <position position="48"/>
    </location>
    <ligand>
        <name>pyruvate</name>
        <dbReference type="ChEBI" id="CHEBI:15361"/>
    </ligand>
</feature>
<dbReference type="Gene3D" id="3.20.20.70">
    <property type="entry name" value="Aldolase class I"/>
    <property type="match status" value="1"/>
</dbReference>
<evidence type="ECO:0000256" key="3">
    <source>
        <dbReference type="PIRNR" id="PIRNR001365"/>
    </source>
</evidence>
<dbReference type="KEGG" id="sari:H5J25_20050"/>
<dbReference type="GO" id="GO:0005829">
    <property type="term" value="C:cytosol"/>
    <property type="evidence" value="ECO:0007669"/>
    <property type="project" value="TreeGrafter"/>
</dbReference>
<dbReference type="SUPFAM" id="SSF51569">
    <property type="entry name" value="Aldolase"/>
    <property type="match status" value="1"/>
</dbReference>
<organism evidence="6 7">
    <name type="scientific">Sphingomonas aliaeris</name>
    <dbReference type="NCBI Taxonomy" id="2759526"/>
    <lineage>
        <taxon>Bacteria</taxon>
        <taxon>Pseudomonadati</taxon>
        <taxon>Pseudomonadota</taxon>
        <taxon>Alphaproteobacteria</taxon>
        <taxon>Sphingomonadales</taxon>
        <taxon>Sphingomonadaceae</taxon>
        <taxon>Sphingomonas</taxon>
    </lineage>
</organism>
<dbReference type="InterPro" id="IPR002220">
    <property type="entry name" value="DapA-like"/>
</dbReference>
<proteinExistence type="inferred from homology"/>
<protein>
    <submittedName>
        <fullName evidence="6">Dihydrodipicolinate synthase family protein</fullName>
    </submittedName>
</protein>
<gene>
    <name evidence="6" type="ORF">H5J25_20050</name>
</gene>
<evidence type="ECO:0000256" key="5">
    <source>
        <dbReference type="PIRSR" id="PIRSR001365-2"/>
    </source>
</evidence>
<dbReference type="Pfam" id="PF00701">
    <property type="entry name" value="DHDPS"/>
    <property type="match status" value="1"/>
</dbReference>
<dbReference type="PIRSF" id="PIRSF001365">
    <property type="entry name" value="DHDPS"/>
    <property type="match status" value="1"/>
</dbReference>
<feature type="active site" description="Schiff-base intermediate with substrate" evidence="4">
    <location>
        <position position="164"/>
    </location>
</feature>
<sequence>MSKLFTGLSAFPLTPANTDGVVDTAALGLLIDRLVTAGVDSIGLLGSTGIYAYLDRHQRKRAVAAAVEAASGHVPLIVGVGALRTSWAIDLARDAERAGASGLLLAPVSYASLTDGEAAAHYRAVAGTTALPLCVYNNPGTTNFTFSDALIAELAAVPGIAAIKMPLPADDGYAGELARLRATTPETFAIGYSGDWGAAPSLLAGGDAWYSVVAGLLPEPALRLTRAAQDGVFDEAAAINAAFAPLWSLFKAHGSLRLMYAIADLLSLQIGDPPLPIMRVGADVVADVGTALDHLGV</sequence>
<evidence type="ECO:0000313" key="6">
    <source>
        <dbReference type="EMBL" id="QQV79387.1"/>
    </source>
</evidence>
<dbReference type="SMART" id="SM01130">
    <property type="entry name" value="DHDPS"/>
    <property type="match status" value="1"/>
</dbReference>
<dbReference type="PRINTS" id="PR00146">
    <property type="entry name" value="DHPICSNTHASE"/>
</dbReference>
<evidence type="ECO:0000256" key="2">
    <source>
        <dbReference type="ARBA" id="ARBA00023239"/>
    </source>
</evidence>
<dbReference type="RefSeq" id="WP_202096657.1">
    <property type="nucleotide sequence ID" value="NZ_CP061037.1"/>
</dbReference>
<reference evidence="7" key="1">
    <citation type="submission" date="2020-09" db="EMBL/GenBank/DDBJ databases">
        <title>Sphingomonas sp., a new species isolated from pork steak.</title>
        <authorList>
            <person name="Heidler von Heilborn D."/>
        </authorList>
    </citation>
    <scope>NUCLEOTIDE SEQUENCE [LARGE SCALE GENOMIC DNA]</scope>
    <source>
        <plasmid evidence="7">punnamed2</plasmid>
    </source>
</reference>
<geneLocation type="plasmid" evidence="6 7">
    <name>punnamed2</name>
</geneLocation>
<accession>A0A974NZ73</accession>
<dbReference type="PANTHER" id="PTHR12128">
    <property type="entry name" value="DIHYDRODIPICOLINATE SYNTHASE"/>
    <property type="match status" value="1"/>
</dbReference>
<feature type="active site" description="Proton donor/acceptor" evidence="4">
    <location>
        <position position="136"/>
    </location>
</feature>
<keyword evidence="7" id="KW-1185">Reference proteome</keyword>
<keyword evidence="6" id="KW-0614">Plasmid</keyword>
<name>A0A974NZ73_9SPHN</name>
<evidence type="ECO:0000256" key="4">
    <source>
        <dbReference type="PIRSR" id="PIRSR001365-1"/>
    </source>
</evidence>
<evidence type="ECO:0000313" key="7">
    <source>
        <dbReference type="Proteomes" id="UP000595894"/>
    </source>
</evidence>
<dbReference type="Proteomes" id="UP000595894">
    <property type="component" value="Plasmid punnamed2"/>
</dbReference>
<dbReference type="PANTHER" id="PTHR12128:SF66">
    <property type="entry name" value="4-HYDROXY-2-OXOGLUTARATE ALDOLASE, MITOCHONDRIAL"/>
    <property type="match status" value="1"/>
</dbReference>
<dbReference type="AlphaFoldDB" id="A0A974NZ73"/>
<comment type="similarity">
    <text evidence="1 3">Belongs to the DapA family.</text>
</comment>
<keyword evidence="2 3" id="KW-0456">Lyase</keyword>
<dbReference type="CDD" id="cd00408">
    <property type="entry name" value="DHDPS-like"/>
    <property type="match status" value="1"/>
</dbReference>
<evidence type="ECO:0000256" key="1">
    <source>
        <dbReference type="ARBA" id="ARBA00007592"/>
    </source>
</evidence>